<dbReference type="AlphaFoldDB" id="A0A4Y2AND6"/>
<sequence>KYASNLRAEVNDNSLWGEIHGASLRLDKFSLVIFKSRFEAIRGLFWDGPRNFEPRSDDEGDT</sequence>
<accession>A0A4Y2AND6</accession>
<reference evidence="1 2" key="1">
    <citation type="journal article" date="2019" name="Sci. Rep.">
        <title>Orb-weaving spider Araneus ventricosus genome elucidates the spidroin gene catalogue.</title>
        <authorList>
            <person name="Kono N."/>
            <person name="Nakamura H."/>
            <person name="Ohtoshi R."/>
            <person name="Moran D.A.P."/>
            <person name="Shinohara A."/>
            <person name="Yoshida Y."/>
            <person name="Fujiwara M."/>
            <person name="Mori M."/>
            <person name="Tomita M."/>
            <person name="Arakawa K."/>
        </authorList>
    </citation>
    <scope>NUCLEOTIDE SEQUENCE [LARGE SCALE GENOMIC DNA]</scope>
</reference>
<evidence type="ECO:0000313" key="1">
    <source>
        <dbReference type="EMBL" id="GBL80745.1"/>
    </source>
</evidence>
<proteinExistence type="predicted"/>
<gene>
    <name evidence="1" type="ORF">AVEN_165120_1</name>
</gene>
<dbReference type="Proteomes" id="UP000499080">
    <property type="component" value="Unassembled WGS sequence"/>
</dbReference>
<keyword evidence="2" id="KW-1185">Reference proteome</keyword>
<feature type="non-terminal residue" evidence="1">
    <location>
        <position position="1"/>
    </location>
</feature>
<evidence type="ECO:0000313" key="2">
    <source>
        <dbReference type="Proteomes" id="UP000499080"/>
    </source>
</evidence>
<organism evidence="1 2">
    <name type="scientific">Araneus ventricosus</name>
    <name type="common">Orbweaver spider</name>
    <name type="synonym">Epeira ventricosa</name>
    <dbReference type="NCBI Taxonomy" id="182803"/>
    <lineage>
        <taxon>Eukaryota</taxon>
        <taxon>Metazoa</taxon>
        <taxon>Ecdysozoa</taxon>
        <taxon>Arthropoda</taxon>
        <taxon>Chelicerata</taxon>
        <taxon>Arachnida</taxon>
        <taxon>Araneae</taxon>
        <taxon>Araneomorphae</taxon>
        <taxon>Entelegynae</taxon>
        <taxon>Araneoidea</taxon>
        <taxon>Araneidae</taxon>
        <taxon>Araneus</taxon>
    </lineage>
</organism>
<comment type="caution">
    <text evidence="1">The sequence shown here is derived from an EMBL/GenBank/DDBJ whole genome shotgun (WGS) entry which is preliminary data.</text>
</comment>
<dbReference type="EMBL" id="BGPR01156900">
    <property type="protein sequence ID" value="GBL80745.1"/>
    <property type="molecule type" value="Genomic_DNA"/>
</dbReference>
<protein>
    <submittedName>
        <fullName evidence="1">Uncharacterized protein</fullName>
    </submittedName>
</protein>
<name>A0A4Y2AND6_ARAVE</name>